<protein>
    <recommendedName>
        <fullName evidence="3">Translocon-associated protein subunit alpha</fullName>
    </recommendedName>
    <alternativeName>
        <fullName evidence="11">Signal sequence receptor subunit alpha</fullName>
    </alternativeName>
</protein>
<evidence type="ECO:0000256" key="3">
    <source>
        <dbReference type="ARBA" id="ARBA00020280"/>
    </source>
</evidence>
<evidence type="ECO:0000256" key="12">
    <source>
        <dbReference type="SAM" id="MobiDB-lite"/>
    </source>
</evidence>
<keyword evidence="8 13" id="KW-0472">Membrane</keyword>
<dbReference type="PANTHER" id="PTHR12924">
    <property type="entry name" value="TRANSLOCON-ASSOCIATED PROTEIN, ALPHA SUBUNIT"/>
    <property type="match status" value="1"/>
</dbReference>
<gene>
    <name evidence="14" type="primary">EOG090X0ETF</name>
</gene>
<keyword evidence="4 13" id="KW-0812">Transmembrane</keyword>
<comment type="subunit">
    <text evidence="10">Heterotetramer of TRAP-alpha, TRAP-beta, TRAP-delta and TRAP-gamma. Interacts with palmitoylated calnexin (CALX), the interaction is required for efficient folding of glycosylated proteins.</text>
</comment>
<dbReference type="AlphaFoldDB" id="A0A9N6WZE1"/>
<reference evidence="14" key="1">
    <citation type="submission" date="2021-04" db="EMBL/GenBank/DDBJ databases">
        <authorList>
            <person name="Cornetti L."/>
        </authorList>
    </citation>
    <scope>NUCLEOTIDE SEQUENCE</scope>
</reference>
<dbReference type="PANTHER" id="PTHR12924:SF0">
    <property type="entry name" value="TRANSLOCON-ASSOCIATED PROTEIN SUBUNIT ALPHA"/>
    <property type="match status" value="1"/>
</dbReference>
<evidence type="ECO:0000256" key="10">
    <source>
        <dbReference type="ARBA" id="ARBA00025854"/>
    </source>
</evidence>
<feature type="transmembrane region" description="Helical" evidence="13">
    <location>
        <begin position="94"/>
        <end position="111"/>
    </location>
</feature>
<evidence type="ECO:0000256" key="7">
    <source>
        <dbReference type="ARBA" id="ARBA00022989"/>
    </source>
</evidence>
<evidence type="ECO:0000256" key="5">
    <source>
        <dbReference type="ARBA" id="ARBA00022729"/>
    </source>
</evidence>
<keyword evidence="5" id="KW-0732">Signal</keyword>
<comment type="similarity">
    <text evidence="2">Belongs to the TRAP-alpha family.</text>
</comment>
<proteinExistence type="inferred from homology"/>
<evidence type="ECO:0000256" key="13">
    <source>
        <dbReference type="SAM" id="Phobius"/>
    </source>
</evidence>
<dbReference type="GO" id="GO:0005789">
    <property type="term" value="C:endoplasmic reticulum membrane"/>
    <property type="evidence" value="ECO:0007669"/>
    <property type="project" value="UniProtKB-SubCell"/>
</dbReference>
<feature type="compositionally biased region" description="Polar residues" evidence="12">
    <location>
        <begin position="128"/>
        <end position="137"/>
    </location>
</feature>
<sequence>MVLETLDAAFHYPMDHSFVIQNFSAIQYSRVVKPLQEATLQYSFVPAEPFAGRPFGLAINVAYRDMEGNFFREAVYNETVNIIELDEGFDGETFFLYIFLAAGAVLLLFLGQQTLASLGRKRGGSRIETGTSSSQSGVGDDGIDYDWIPKSTLSELNKSPKRSPRRSPRLRKGE</sequence>
<dbReference type="Pfam" id="PF03896">
    <property type="entry name" value="TRAP_alpha"/>
    <property type="match status" value="1"/>
</dbReference>
<keyword evidence="6" id="KW-0256">Endoplasmic reticulum</keyword>
<evidence type="ECO:0000313" key="14">
    <source>
        <dbReference type="EMBL" id="CAG4645853.1"/>
    </source>
</evidence>
<organism evidence="14">
    <name type="scientific">Lynceus sp. MCZ IZ 141354</name>
    <dbReference type="NCBI Taxonomy" id="1930659"/>
    <lineage>
        <taxon>Eukaryota</taxon>
        <taxon>Metazoa</taxon>
        <taxon>Ecdysozoa</taxon>
        <taxon>Arthropoda</taxon>
        <taxon>Crustacea</taxon>
        <taxon>Branchiopoda</taxon>
        <taxon>Diplostraca</taxon>
        <taxon>Laevicaudata</taxon>
        <taxon>Lynceidae</taxon>
        <taxon>Lynceus</taxon>
    </lineage>
</organism>
<evidence type="ECO:0000256" key="8">
    <source>
        <dbReference type="ARBA" id="ARBA00023136"/>
    </source>
</evidence>
<dbReference type="EMBL" id="OC989198">
    <property type="protein sequence ID" value="CAG4645853.1"/>
    <property type="molecule type" value="Genomic_DNA"/>
</dbReference>
<accession>A0A9N6WZE1</accession>
<dbReference type="InterPro" id="IPR005595">
    <property type="entry name" value="TRAP_alpha"/>
</dbReference>
<feature type="compositionally biased region" description="Basic residues" evidence="12">
    <location>
        <begin position="159"/>
        <end position="174"/>
    </location>
</feature>
<evidence type="ECO:0000256" key="9">
    <source>
        <dbReference type="ARBA" id="ARBA00025620"/>
    </source>
</evidence>
<comment type="subcellular location">
    <subcellularLocation>
        <location evidence="1">Endoplasmic reticulum membrane</location>
        <topology evidence="1">Single-pass type I membrane protein</topology>
    </subcellularLocation>
</comment>
<evidence type="ECO:0000256" key="1">
    <source>
        <dbReference type="ARBA" id="ARBA00004115"/>
    </source>
</evidence>
<evidence type="ECO:0000256" key="4">
    <source>
        <dbReference type="ARBA" id="ARBA00022692"/>
    </source>
</evidence>
<evidence type="ECO:0000256" key="6">
    <source>
        <dbReference type="ARBA" id="ARBA00022824"/>
    </source>
</evidence>
<evidence type="ECO:0000256" key="2">
    <source>
        <dbReference type="ARBA" id="ARBA00006776"/>
    </source>
</evidence>
<keyword evidence="7 13" id="KW-1133">Transmembrane helix</keyword>
<evidence type="ECO:0000256" key="11">
    <source>
        <dbReference type="ARBA" id="ARBA00031071"/>
    </source>
</evidence>
<name>A0A9N6WZE1_9CRUS</name>
<feature type="region of interest" description="Disordered" evidence="12">
    <location>
        <begin position="121"/>
        <end position="174"/>
    </location>
</feature>
<comment type="function">
    <text evidence="9">TRAP proteins are part of a complex whose function is to bind calcium to the ER membrane and thereby regulate the retention of ER resident proteins. May be involved in the recycling of the translocation apparatus after completion of the translocation process or may function as a membrane-bound chaperone facilitating folding of translocated proteins.</text>
</comment>